<proteinExistence type="evidence at transcript level"/>
<dbReference type="PROSITE" id="PS50279">
    <property type="entry name" value="BPTI_KUNITZ_2"/>
    <property type="match status" value="1"/>
</dbReference>
<dbReference type="Gene3D" id="4.10.410.10">
    <property type="entry name" value="Pancreatic trypsin inhibitor Kunitz domain"/>
    <property type="match status" value="1"/>
</dbReference>
<dbReference type="InterPro" id="IPR020901">
    <property type="entry name" value="Prtase_inh_Kunz-CS"/>
</dbReference>
<reference evidence="7" key="1">
    <citation type="journal article" date="2009" name="PLoS ONE">
        <title>A family of diverse Kunitz inhibitors from Echinococcus granulosus potentially involved in host-parasite cross-talk.</title>
        <authorList>
            <person name="Gonzalez S."/>
            <person name="Flo M."/>
            <person name="Margenat M."/>
            <person name="Duran R."/>
            <person name="Gonzalez-Sapienza G."/>
            <person name="Grana M."/>
            <person name="Parkinson J."/>
            <person name="Maizels R.M."/>
            <person name="Salinas G."/>
            <person name="Alvarez B."/>
            <person name="Fernandez C."/>
        </authorList>
    </citation>
    <scope>NUCLEOTIDE SEQUENCE</scope>
</reference>
<reference evidence="7" key="2">
    <citation type="journal article" date="2017" name="PLoS Pathog.">
        <title>Functional diversity of cestode Kunitz proteins: inhibition of serine peptidases and blockade of cation channels.</title>
        <authorList>
            <person name="Flo M."/>
            <person name="Margenat M."/>
            <person name="Pellizza L."/>
            <person name="Grana M."/>
            <person name="Duran R."/>
            <person name="Baez A."/>
            <person name="Salceda E."/>
            <person name="Soto E."/>
            <person name="Alvarez B."/>
            <person name="Fernandez C."/>
        </authorList>
    </citation>
    <scope>NUCLEOTIDE SEQUENCE</scope>
</reference>
<evidence type="ECO:0000256" key="3">
    <source>
        <dbReference type="ARBA" id="ARBA00022656"/>
    </source>
</evidence>
<organism evidence="7">
    <name type="scientific">Echinococcus granulosus</name>
    <name type="common">Hydatid tapeworm</name>
    <dbReference type="NCBI Taxonomy" id="6210"/>
    <lineage>
        <taxon>Eukaryota</taxon>
        <taxon>Metazoa</taxon>
        <taxon>Spiralia</taxon>
        <taxon>Lophotrochozoa</taxon>
        <taxon>Platyhelminthes</taxon>
        <taxon>Cestoda</taxon>
        <taxon>Eucestoda</taxon>
        <taxon>Cyclophyllidea</taxon>
        <taxon>Taeniidae</taxon>
        <taxon>Echinococcus</taxon>
        <taxon>Echinococcus granulosus group</taxon>
    </lineage>
</organism>
<feature type="signal peptide" evidence="5">
    <location>
        <begin position="1"/>
        <end position="20"/>
    </location>
</feature>
<sequence length="78" mass="8734" precursor="true">MTKLLLPALMLLCVVCLSQGRADICNLKIERGTCQSHIKVYGYNRKKGHCEHFIYSGCGGNANRFNDRSECKRVCGNP</sequence>
<evidence type="ECO:0000259" key="6">
    <source>
        <dbReference type="PROSITE" id="PS50279"/>
    </source>
</evidence>
<dbReference type="PROSITE" id="PS00280">
    <property type="entry name" value="BPTI_KUNITZ_1"/>
    <property type="match status" value="1"/>
</dbReference>
<dbReference type="InterPro" id="IPR050098">
    <property type="entry name" value="TFPI/VKTCI-like"/>
</dbReference>
<dbReference type="FunFam" id="4.10.410.10:FF:000020">
    <property type="entry name" value="Collagen, type VI, alpha 3"/>
    <property type="match status" value="1"/>
</dbReference>
<dbReference type="Pfam" id="PF00014">
    <property type="entry name" value="Kunitz_BPTI"/>
    <property type="match status" value="1"/>
</dbReference>
<accession>A0A1P8SFY6</accession>
<dbReference type="CDD" id="cd00109">
    <property type="entry name" value="Kunitz-type"/>
    <property type="match status" value="1"/>
</dbReference>
<keyword evidence="2" id="KW-0964">Secreted</keyword>
<keyword evidence="4" id="KW-1015">Disulfide bond</keyword>
<feature type="chain" id="PRO_5012636826" evidence="5">
    <location>
        <begin position="21"/>
        <end position="78"/>
    </location>
</feature>
<protein>
    <submittedName>
        <fullName evidence="7">Kunitz protein 1</fullName>
    </submittedName>
</protein>
<evidence type="ECO:0000256" key="1">
    <source>
        <dbReference type="ARBA" id="ARBA00004613"/>
    </source>
</evidence>
<dbReference type="PANTHER" id="PTHR10083:SF217">
    <property type="entry name" value="BOOPHILIN-H2"/>
    <property type="match status" value="1"/>
</dbReference>
<evidence type="ECO:0000256" key="5">
    <source>
        <dbReference type="SAM" id="SignalP"/>
    </source>
</evidence>
<dbReference type="InterPro" id="IPR002223">
    <property type="entry name" value="Kunitz_BPTI"/>
</dbReference>
<evidence type="ECO:0000313" key="7">
    <source>
        <dbReference type="EMBL" id="APY21163.1"/>
    </source>
</evidence>
<dbReference type="EMBL" id="KY438959">
    <property type="protein sequence ID" value="APY21163.1"/>
    <property type="molecule type" value="mRNA"/>
</dbReference>
<name>A0A1P8SFY6_ECHGR</name>
<dbReference type="SMR" id="A0A1P8SFY6"/>
<dbReference type="AlphaFoldDB" id="A0A1P8SFY6"/>
<dbReference type="GO" id="GO:0005615">
    <property type="term" value="C:extracellular space"/>
    <property type="evidence" value="ECO:0007669"/>
    <property type="project" value="TreeGrafter"/>
</dbReference>
<keyword evidence="3" id="KW-0800">Toxin</keyword>
<dbReference type="PRINTS" id="PR00759">
    <property type="entry name" value="BASICPTASE"/>
</dbReference>
<dbReference type="SMART" id="SM00131">
    <property type="entry name" value="KU"/>
    <property type="match status" value="1"/>
</dbReference>
<evidence type="ECO:0000256" key="4">
    <source>
        <dbReference type="ARBA" id="ARBA00023157"/>
    </source>
</evidence>
<dbReference type="SUPFAM" id="SSF57362">
    <property type="entry name" value="BPTI-like"/>
    <property type="match status" value="1"/>
</dbReference>
<dbReference type="OrthoDB" id="4473401at2759"/>
<dbReference type="InterPro" id="IPR036880">
    <property type="entry name" value="Kunitz_BPTI_sf"/>
</dbReference>
<evidence type="ECO:0000256" key="2">
    <source>
        <dbReference type="ARBA" id="ARBA00022525"/>
    </source>
</evidence>
<dbReference type="PANTHER" id="PTHR10083">
    <property type="entry name" value="KUNITZ-TYPE PROTEASE INHIBITOR-RELATED"/>
    <property type="match status" value="1"/>
</dbReference>
<comment type="subcellular location">
    <subcellularLocation>
        <location evidence="1">Secreted</location>
    </subcellularLocation>
</comment>
<feature type="domain" description="BPTI/Kunitz inhibitor" evidence="6">
    <location>
        <begin position="25"/>
        <end position="75"/>
    </location>
</feature>
<keyword evidence="5" id="KW-0732">Signal</keyword>
<dbReference type="GO" id="GO:0004867">
    <property type="term" value="F:serine-type endopeptidase inhibitor activity"/>
    <property type="evidence" value="ECO:0007669"/>
    <property type="project" value="InterPro"/>
</dbReference>